<feature type="domain" description="MobA-like NTP transferase" evidence="8">
    <location>
        <begin position="4"/>
        <end position="159"/>
    </location>
</feature>
<evidence type="ECO:0000256" key="6">
    <source>
        <dbReference type="ARBA" id="ARBA00023134"/>
    </source>
</evidence>
<dbReference type="AlphaFoldDB" id="A0A3D9LHX8"/>
<evidence type="ECO:0000256" key="2">
    <source>
        <dbReference type="ARBA" id="ARBA00022679"/>
    </source>
</evidence>
<evidence type="ECO:0000256" key="1">
    <source>
        <dbReference type="ARBA" id="ARBA00022490"/>
    </source>
</evidence>
<evidence type="ECO:0000256" key="5">
    <source>
        <dbReference type="ARBA" id="ARBA00022842"/>
    </source>
</evidence>
<dbReference type="Pfam" id="PF12804">
    <property type="entry name" value="NTP_transf_3"/>
    <property type="match status" value="1"/>
</dbReference>
<dbReference type="GO" id="GO:0016779">
    <property type="term" value="F:nucleotidyltransferase activity"/>
    <property type="evidence" value="ECO:0007669"/>
    <property type="project" value="UniProtKB-KW"/>
</dbReference>
<evidence type="ECO:0000313" key="10">
    <source>
        <dbReference type="Proteomes" id="UP000256779"/>
    </source>
</evidence>
<evidence type="ECO:0000256" key="4">
    <source>
        <dbReference type="ARBA" id="ARBA00022741"/>
    </source>
</evidence>
<dbReference type="OrthoDB" id="9788394at2"/>
<dbReference type="CDD" id="cd02503">
    <property type="entry name" value="MobA"/>
    <property type="match status" value="1"/>
</dbReference>
<keyword evidence="6" id="KW-0342">GTP-binding</keyword>
<dbReference type="InterPro" id="IPR025877">
    <property type="entry name" value="MobA-like_NTP_Trfase"/>
</dbReference>
<dbReference type="GO" id="GO:0006777">
    <property type="term" value="P:Mo-molybdopterin cofactor biosynthetic process"/>
    <property type="evidence" value="ECO:0007669"/>
    <property type="project" value="UniProtKB-KW"/>
</dbReference>
<dbReference type="RefSeq" id="WP_115866142.1">
    <property type="nucleotide sequence ID" value="NZ_QREG01000001.1"/>
</dbReference>
<dbReference type="Gene3D" id="3.90.550.10">
    <property type="entry name" value="Spore Coat Polysaccharide Biosynthesis Protein SpsA, Chain A"/>
    <property type="match status" value="1"/>
</dbReference>
<dbReference type="GO" id="GO:0005525">
    <property type="term" value="F:GTP binding"/>
    <property type="evidence" value="ECO:0007669"/>
    <property type="project" value="UniProtKB-KW"/>
</dbReference>
<accession>A0A3D9LHX8</accession>
<keyword evidence="1" id="KW-0963">Cytoplasm</keyword>
<keyword evidence="7" id="KW-0501">Molybdenum cofactor biosynthesis</keyword>
<dbReference type="InterPro" id="IPR029044">
    <property type="entry name" value="Nucleotide-diphossugar_trans"/>
</dbReference>
<evidence type="ECO:0000259" key="8">
    <source>
        <dbReference type="Pfam" id="PF12804"/>
    </source>
</evidence>
<dbReference type="EMBL" id="QREG01000001">
    <property type="protein sequence ID" value="REE05629.1"/>
    <property type="molecule type" value="Genomic_DNA"/>
</dbReference>
<proteinExistence type="predicted"/>
<keyword evidence="3" id="KW-0479">Metal-binding</keyword>
<keyword evidence="10" id="KW-1185">Reference proteome</keyword>
<organism evidence="9 10">
    <name type="scientific">Marinoscillum furvescens DSM 4134</name>
    <dbReference type="NCBI Taxonomy" id="1122208"/>
    <lineage>
        <taxon>Bacteria</taxon>
        <taxon>Pseudomonadati</taxon>
        <taxon>Bacteroidota</taxon>
        <taxon>Cytophagia</taxon>
        <taxon>Cytophagales</taxon>
        <taxon>Reichenbachiellaceae</taxon>
        <taxon>Marinoscillum</taxon>
    </lineage>
</organism>
<keyword evidence="9" id="KW-0548">Nucleotidyltransferase</keyword>
<dbReference type="SUPFAM" id="SSF53448">
    <property type="entry name" value="Nucleotide-diphospho-sugar transferases"/>
    <property type="match status" value="1"/>
</dbReference>
<evidence type="ECO:0000256" key="7">
    <source>
        <dbReference type="ARBA" id="ARBA00023150"/>
    </source>
</evidence>
<gene>
    <name evidence="9" type="ORF">C7460_101146</name>
</gene>
<sequence>MIKALILTGGKSTRMGTDKFLMEVNGKPQYQHLYELLTGLGLETYLSCSAEQVKKLHGSVPLIKDIHDGIGPIGGLAAAITAFPDTSWLVVACDLIHFEVETVNELLRADDENYDVITYQQEGSSFFETTCTLYHPSAYIVIRRNIRNGDYSLQSVLKKSMVKTIVPSNPQWLKNANSREDLNS</sequence>
<keyword evidence="2 9" id="KW-0808">Transferase</keyword>
<dbReference type="GO" id="GO:0046872">
    <property type="term" value="F:metal ion binding"/>
    <property type="evidence" value="ECO:0007669"/>
    <property type="project" value="UniProtKB-KW"/>
</dbReference>
<dbReference type="InterPro" id="IPR013482">
    <property type="entry name" value="Molybde_CF_guanTrfase"/>
</dbReference>
<dbReference type="PANTHER" id="PTHR19136">
    <property type="entry name" value="MOLYBDENUM COFACTOR GUANYLYLTRANSFERASE"/>
    <property type="match status" value="1"/>
</dbReference>
<evidence type="ECO:0000256" key="3">
    <source>
        <dbReference type="ARBA" id="ARBA00022723"/>
    </source>
</evidence>
<keyword evidence="4" id="KW-0547">Nucleotide-binding</keyword>
<comment type="caution">
    <text evidence="9">The sequence shown here is derived from an EMBL/GenBank/DDBJ whole genome shotgun (WGS) entry which is preliminary data.</text>
</comment>
<reference evidence="9 10" key="1">
    <citation type="submission" date="2018-07" db="EMBL/GenBank/DDBJ databases">
        <title>Genomic Encyclopedia of Type Strains, Phase IV (KMG-IV): sequencing the most valuable type-strain genomes for metagenomic binning, comparative biology and taxonomic classification.</title>
        <authorList>
            <person name="Goeker M."/>
        </authorList>
    </citation>
    <scope>NUCLEOTIDE SEQUENCE [LARGE SCALE GENOMIC DNA]</scope>
    <source>
        <strain evidence="9 10">DSM 4134</strain>
    </source>
</reference>
<name>A0A3D9LHX8_MARFU</name>
<evidence type="ECO:0000313" key="9">
    <source>
        <dbReference type="EMBL" id="REE05629.1"/>
    </source>
</evidence>
<dbReference type="Proteomes" id="UP000256779">
    <property type="component" value="Unassembled WGS sequence"/>
</dbReference>
<protein>
    <submittedName>
        <fullName evidence="9">Molybdenum cofactor guanylyltransferase</fullName>
    </submittedName>
</protein>
<dbReference type="PANTHER" id="PTHR19136:SF81">
    <property type="entry name" value="MOLYBDENUM COFACTOR GUANYLYLTRANSFERASE"/>
    <property type="match status" value="1"/>
</dbReference>
<keyword evidence="5" id="KW-0460">Magnesium</keyword>